<dbReference type="SUPFAM" id="SSF50249">
    <property type="entry name" value="Nucleic acid-binding proteins"/>
    <property type="match status" value="2"/>
</dbReference>
<proteinExistence type="predicted"/>
<dbReference type="Gene3D" id="2.40.50.140">
    <property type="entry name" value="Nucleic acid-binding proteins"/>
    <property type="match status" value="2"/>
</dbReference>
<reference evidence="1" key="1">
    <citation type="submission" date="2024-03" db="EMBL/GenBank/DDBJ databases">
        <title>WGS assembly of Saponaria officinalis var. Norfolk2.</title>
        <authorList>
            <person name="Jenkins J."/>
            <person name="Shu S."/>
            <person name="Grimwood J."/>
            <person name="Barry K."/>
            <person name="Goodstein D."/>
            <person name="Schmutz J."/>
            <person name="Leebens-Mack J."/>
            <person name="Osbourn A."/>
        </authorList>
    </citation>
    <scope>NUCLEOTIDE SEQUENCE [LARGE SCALE GENOMIC DNA]</scope>
    <source>
        <strain evidence="1">JIC</strain>
    </source>
</reference>
<dbReference type="AlphaFoldDB" id="A0AAW1GUK8"/>
<sequence length="360" mass="41088">MAIAPVLTINQLKQGVRLTQMNNVIIQATITRQLISFFDSKITVGKAYNIRNLTFGNNSGYDKATPNPCRLKFEFSSKLQEINDTSIPVHGYQFSKFADIIGGRCPTTHYIDVVGKLYEIGPIIETRHWYRCRTIKLEDIDGCQLSCTLWPPYIDLLPALISEQPNPNQSKIIVMQCVETKKFEGQWRIQTTYNATAYHINPDIPEVNIFEERFQVKFIVADMTDEEAAFVVFDSQITQFINHTTAQLLAEIEMAGDHDSIPRELEAFIDKSFVFKIEILDKYNAELDTFKTSTKDMMFRVANAKVIKASKTKDLSDVEANNLHGSDVHSHQVNTTRKSSLKKDFVGGYVQNHPEKYNNK</sequence>
<evidence type="ECO:0000313" key="2">
    <source>
        <dbReference type="Proteomes" id="UP001443914"/>
    </source>
</evidence>
<gene>
    <name evidence="1" type="ORF">RND81_14G195600</name>
</gene>
<protein>
    <recommendedName>
        <fullName evidence="3">Replication protein A1</fullName>
    </recommendedName>
</protein>
<evidence type="ECO:0008006" key="3">
    <source>
        <dbReference type="Google" id="ProtNLM"/>
    </source>
</evidence>
<accession>A0AAW1GUK8</accession>
<evidence type="ECO:0000313" key="1">
    <source>
        <dbReference type="EMBL" id="KAK9666583.1"/>
    </source>
</evidence>
<name>A0AAW1GUK8_SAPOF</name>
<dbReference type="EMBL" id="JBDFQZ010000014">
    <property type="protein sequence ID" value="KAK9666583.1"/>
    <property type="molecule type" value="Genomic_DNA"/>
</dbReference>
<keyword evidence="2" id="KW-1185">Reference proteome</keyword>
<dbReference type="PANTHER" id="PTHR47165:SF4">
    <property type="entry name" value="OS03G0429900 PROTEIN"/>
    <property type="match status" value="1"/>
</dbReference>
<comment type="caution">
    <text evidence="1">The sequence shown here is derived from an EMBL/GenBank/DDBJ whole genome shotgun (WGS) entry which is preliminary data.</text>
</comment>
<organism evidence="1 2">
    <name type="scientific">Saponaria officinalis</name>
    <name type="common">Common soapwort</name>
    <name type="synonym">Lychnis saponaria</name>
    <dbReference type="NCBI Taxonomy" id="3572"/>
    <lineage>
        <taxon>Eukaryota</taxon>
        <taxon>Viridiplantae</taxon>
        <taxon>Streptophyta</taxon>
        <taxon>Embryophyta</taxon>
        <taxon>Tracheophyta</taxon>
        <taxon>Spermatophyta</taxon>
        <taxon>Magnoliopsida</taxon>
        <taxon>eudicotyledons</taxon>
        <taxon>Gunneridae</taxon>
        <taxon>Pentapetalae</taxon>
        <taxon>Caryophyllales</taxon>
        <taxon>Caryophyllaceae</taxon>
        <taxon>Caryophylleae</taxon>
        <taxon>Saponaria</taxon>
    </lineage>
</organism>
<dbReference type="InterPro" id="IPR012340">
    <property type="entry name" value="NA-bd_OB-fold"/>
</dbReference>
<dbReference type="Proteomes" id="UP001443914">
    <property type="component" value="Unassembled WGS sequence"/>
</dbReference>
<dbReference type="PANTHER" id="PTHR47165">
    <property type="entry name" value="OS03G0429900 PROTEIN"/>
    <property type="match status" value="1"/>
</dbReference>